<evidence type="ECO:0000256" key="2">
    <source>
        <dbReference type="ARBA" id="ARBA00017589"/>
    </source>
</evidence>
<protein>
    <recommendedName>
        <fullName evidence="2">DNA polymerase delta subunit 3</fullName>
    </recommendedName>
</protein>
<feature type="compositionally biased region" description="Low complexity" evidence="5">
    <location>
        <begin position="479"/>
        <end position="505"/>
    </location>
</feature>
<dbReference type="Proteomes" id="UP000288859">
    <property type="component" value="Unassembled WGS sequence"/>
</dbReference>
<feature type="region of interest" description="Disordered" evidence="5">
    <location>
        <begin position="198"/>
        <end position="514"/>
    </location>
</feature>
<evidence type="ECO:0000313" key="7">
    <source>
        <dbReference type="Proteomes" id="UP000288859"/>
    </source>
</evidence>
<evidence type="ECO:0000256" key="5">
    <source>
        <dbReference type="SAM" id="MobiDB-lite"/>
    </source>
</evidence>
<gene>
    <name evidence="6" type="ORF">B0A52_09043</name>
</gene>
<feature type="compositionally biased region" description="Basic residues" evidence="5">
    <location>
        <begin position="424"/>
        <end position="438"/>
    </location>
</feature>
<dbReference type="GO" id="GO:0006297">
    <property type="term" value="P:nucleotide-excision repair, DNA gap filling"/>
    <property type="evidence" value="ECO:0007669"/>
    <property type="project" value="TreeGrafter"/>
</dbReference>
<keyword evidence="4" id="KW-0539">Nucleus</keyword>
<accession>A0A438MT95</accession>
<keyword evidence="3" id="KW-0235">DNA replication</keyword>
<evidence type="ECO:0000256" key="4">
    <source>
        <dbReference type="ARBA" id="ARBA00023242"/>
    </source>
</evidence>
<evidence type="ECO:0000256" key="3">
    <source>
        <dbReference type="ARBA" id="ARBA00022705"/>
    </source>
</evidence>
<feature type="compositionally biased region" description="Basic and acidic residues" evidence="5">
    <location>
        <begin position="439"/>
        <end position="452"/>
    </location>
</feature>
<name>A0A438MT95_EXOME</name>
<comment type="subcellular location">
    <subcellularLocation>
        <location evidence="1">Nucleus</location>
    </subcellularLocation>
</comment>
<comment type="caution">
    <text evidence="6">The sequence shown here is derived from an EMBL/GenBank/DDBJ whole genome shotgun (WGS) entry which is preliminary data.</text>
</comment>
<reference evidence="6 7" key="1">
    <citation type="submission" date="2017-03" db="EMBL/GenBank/DDBJ databases">
        <title>Genomes of endolithic fungi from Antarctica.</title>
        <authorList>
            <person name="Coleine C."/>
            <person name="Masonjones S."/>
            <person name="Stajich J.E."/>
        </authorList>
    </citation>
    <scope>NUCLEOTIDE SEQUENCE [LARGE SCALE GENOMIC DNA]</scope>
    <source>
        <strain evidence="6 7">CCFEE 6314</strain>
    </source>
</reference>
<dbReference type="OrthoDB" id="514823at2759"/>
<dbReference type="InterPro" id="IPR041913">
    <property type="entry name" value="POLD3_sf"/>
</dbReference>
<dbReference type="GO" id="GO:0003887">
    <property type="term" value="F:DNA-directed DNA polymerase activity"/>
    <property type="evidence" value="ECO:0007669"/>
    <property type="project" value="TreeGrafter"/>
</dbReference>
<dbReference type="PANTHER" id="PTHR17598">
    <property type="entry name" value="DNA POLYMERASE DELTA SUBUNIT 3"/>
    <property type="match status" value="1"/>
</dbReference>
<feature type="compositionally biased region" description="Basic and acidic residues" evidence="5">
    <location>
        <begin position="339"/>
        <end position="359"/>
    </location>
</feature>
<dbReference type="InterPro" id="IPR019038">
    <property type="entry name" value="POLD3"/>
</dbReference>
<proteinExistence type="predicted"/>
<sequence length="514" mass="56252">MSEDFKTHLATEILSEQRTITYRNVSRALKVHVNAAKCMLYDFYTFQTGKKPGSVYATYLLCGVKKRSSAPVKTNGIANGHNGPVVDFHDDDDEPIPSSPPPFTSSMLEPSQQSSQAAGDDQDMVQVPLRVVTLVREESLDTVRAEYETVTSLHIYSLSPGRIQDLVALTDVGRGLFTDFFTKQDPLEHNNVYGVIQNPHVRRRTGKRPIVPSGPPSKFQPVKDEPKKSNSIFPTKTPAASSTKEEPAETTTSKPTSQDTTSSTKIATKPALKRDSSDLFKAFAKQSQSKPKSFLSRDEPQDSDAKMSDAPTTDADEGESEDDALFLDTGTRKTGTKKRLSDAKRERDDKAAKLRKMMDSDDEDQAAMPDAKMTSDTKADVPPQDITAEDDGEAVAWSDSDTEKKTQKPKVEDQPTAAPTVSGPRRRRGKRKVMKKRTTKDEEGYLVTKEEAVWESFSEDEPEPAPPKPAAGTVKPAFGKSTQSQSQSQGKAGAKKGMAGAKSGSIMSFFGKKA</sequence>
<dbReference type="GO" id="GO:0043625">
    <property type="term" value="C:delta DNA polymerase complex"/>
    <property type="evidence" value="ECO:0007669"/>
    <property type="project" value="InterPro"/>
</dbReference>
<dbReference type="Gene3D" id="3.90.1030.20">
    <property type="entry name" value="DNA polymerase delta, p66 (Cdc27) subunit, wHTH domain"/>
    <property type="match status" value="1"/>
</dbReference>
<dbReference type="PANTHER" id="PTHR17598:SF13">
    <property type="entry name" value="DNA POLYMERASE DELTA SUBUNIT 3"/>
    <property type="match status" value="1"/>
</dbReference>
<feature type="compositionally biased region" description="Basic and acidic residues" evidence="5">
    <location>
        <begin position="295"/>
        <end position="307"/>
    </location>
</feature>
<organism evidence="6 7">
    <name type="scientific">Exophiala mesophila</name>
    <name type="common">Black yeast-like fungus</name>
    <dbReference type="NCBI Taxonomy" id="212818"/>
    <lineage>
        <taxon>Eukaryota</taxon>
        <taxon>Fungi</taxon>
        <taxon>Dikarya</taxon>
        <taxon>Ascomycota</taxon>
        <taxon>Pezizomycotina</taxon>
        <taxon>Eurotiomycetes</taxon>
        <taxon>Chaetothyriomycetidae</taxon>
        <taxon>Chaetothyriales</taxon>
        <taxon>Herpotrichiellaceae</taxon>
        <taxon>Exophiala</taxon>
    </lineage>
</organism>
<feature type="compositionally biased region" description="Acidic residues" evidence="5">
    <location>
        <begin position="314"/>
        <end position="325"/>
    </location>
</feature>
<feature type="compositionally biased region" description="Basic and acidic residues" evidence="5">
    <location>
        <begin position="401"/>
        <end position="413"/>
    </location>
</feature>
<feature type="compositionally biased region" description="Low complexity" evidence="5">
    <location>
        <begin position="250"/>
        <end position="264"/>
    </location>
</feature>
<feature type="compositionally biased region" description="Polar residues" evidence="5">
    <location>
        <begin position="229"/>
        <end position="242"/>
    </location>
</feature>
<evidence type="ECO:0000313" key="6">
    <source>
        <dbReference type="EMBL" id="RVX66919.1"/>
    </source>
</evidence>
<dbReference type="AlphaFoldDB" id="A0A438MT95"/>
<dbReference type="Pfam" id="PF09507">
    <property type="entry name" value="CDC27"/>
    <property type="match status" value="1"/>
</dbReference>
<feature type="region of interest" description="Disordered" evidence="5">
    <location>
        <begin position="73"/>
        <end position="122"/>
    </location>
</feature>
<dbReference type="GO" id="GO:1904161">
    <property type="term" value="P:DNA synthesis involved in UV-damage excision repair"/>
    <property type="evidence" value="ECO:0007669"/>
    <property type="project" value="TreeGrafter"/>
</dbReference>
<dbReference type="EMBL" id="NAJM01000054">
    <property type="protein sequence ID" value="RVX66919.1"/>
    <property type="molecule type" value="Genomic_DNA"/>
</dbReference>
<evidence type="ECO:0000256" key="1">
    <source>
        <dbReference type="ARBA" id="ARBA00004123"/>
    </source>
</evidence>
<dbReference type="GO" id="GO:0006271">
    <property type="term" value="P:DNA strand elongation involved in DNA replication"/>
    <property type="evidence" value="ECO:0007669"/>
    <property type="project" value="TreeGrafter"/>
</dbReference>